<keyword evidence="1" id="KW-1133">Transmembrane helix</keyword>
<name>A0A916K2U5_9BACL</name>
<keyword evidence="1" id="KW-0472">Membrane</keyword>
<proteinExistence type="predicted"/>
<sequence>MSMKGWTGYLLNERGGVHVLLFGLMGMIFSAFVWVTAFNWMLQTNSTNKTKSLLDHATRAAALNLIPAEAALGRIVWDPGKGTADFYRYLQLNLKLDGSLVPLPGSHLKERLIVHRLEHVTNPSYPYVLSRSLTLYSGTSDAIVRQVQVTIYGPSIVAIIEVRQPLLGYGRREPIVLSSVASMRFR</sequence>
<dbReference type="Proteomes" id="UP000693672">
    <property type="component" value="Unassembled WGS sequence"/>
</dbReference>
<protein>
    <submittedName>
        <fullName evidence="2">Uncharacterized protein</fullName>
    </submittedName>
</protein>
<evidence type="ECO:0000313" key="3">
    <source>
        <dbReference type="Proteomes" id="UP000693672"/>
    </source>
</evidence>
<gene>
    <name evidence="2" type="ORF">PAESOLCIP111_03024</name>
</gene>
<comment type="caution">
    <text evidence="2">The sequence shown here is derived from an EMBL/GenBank/DDBJ whole genome shotgun (WGS) entry which is preliminary data.</text>
</comment>
<reference evidence="2" key="1">
    <citation type="submission" date="2021-06" db="EMBL/GenBank/DDBJ databases">
        <authorList>
            <person name="Criscuolo A."/>
        </authorList>
    </citation>
    <scope>NUCLEOTIDE SEQUENCE</scope>
    <source>
        <strain evidence="2">CIP111600</strain>
    </source>
</reference>
<keyword evidence="1" id="KW-0812">Transmembrane</keyword>
<dbReference type="AlphaFoldDB" id="A0A916K2U5"/>
<dbReference type="EMBL" id="CAJVAS010000011">
    <property type="protein sequence ID" value="CAG7628489.1"/>
    <property type="molecule type" value="Genomic_DNA"/>
</dbReference>
<evidence type="ECO:0000256" key="1">
    <source>
        <dbReference type="SAM" id="Phobius"/>
    </source>
</evidence>
<accession>A0A916K2U5</accession>
<evidence type="ECO:0000313" key="2">
    <source>
        <dbReference type="EMBL" id="CAG7628489.1"/>
    </source>
</evidence>
<feature type="transmembrane region" description="Helical" evidence="1">
    <location>
        <begin position="20"/>
        <end position="42"/>
    </location>
</feature>
<keyword evidence="3" id="KW-1185">Reference proteome</keyword>
<organism evidence="2 3">
    <name type="scientific">Paenibacillus solanacearum</name>
    <dbReference type="NCBI Taxonomy" id="2048548"/>
    <lineage>
        <taxon>Bacteria</taxon>
        <taxon>Bacillati</taxon>
        <taxon>Bacillota</taxon>
        <taxon>Bacilli</taxon>
        <taxon>Bacillales</taxon>
        <taxon>Paenibacillaceae</taxon>
        <taxon>Paenibacillus</taxon>
    </lineage>
</organism>